<dbReference type="GO" id="GO:0030313">
    <property type="term" value="C:cell envelope"/>
    <property type="evidence" value="ECO:0007669"/>
    <property type="project" value="UniProtKB-SubCell"/>
</dbReference>
<dbReference type="OrthoDB" id="1650177at2"/>
<evidence type="ECO:0000256" key="4">
    <source>
        <dbReference type="ARBA" id="ARBA00022729"/>
    </source>
</evidence>
<sequence>MNATSRRSVALLAAAALAGLAGCAHSSGSSSPDGKVTLNYALWDDKQLPAYQACADAFTQQNPDISVKITQTAWGDYWQNLTTELAAGDAPDVFTDHVGYYPKLAASGQLLDLQPLVDRDKVDLGRYQQGLADLWVKDGKRYGLPKDWDTMALIYNSDMLKKAGVDPASLKDLTWNPQDGGTFEQLIAKLTVDSKGHNGLDPAFDRNNVAVFGYQPDYDSGGAPGQSSFGNFVASMGFEFTDQNPFGTKFHYDDPKLAQTIDWLASLSAKGYSPKLDKTSTLGTDAVLNAGKAALGITGSWNINTYLGPTAKQKFAFAELPIGPAGRKSMINGLSDAVFAGTKHQDEAWKWAKFLASPACQDTVGENAVVFPAITSASDKALAAHQAAGQDVSAFVDEAHAPGGTFFWPITDHGDEIAAAVKDAVFRVYLGQSAAAPALADLQKQVDALFAQG</sequence>
<name>A0A345SSU8_9ACTN</name>
<dbReference type="PANTHER" id="PTHR43649:SF31">
    <property type="entry name" value="SN-GLYCEROL-3-PHOSPHATE-BINDING PERIPLASMIC PROTEIN UGPB"/>
    <property type="match status" value="1"/>
</dbReference>
<evidence type="ECO:0000256" key="3">
    <source>
        <dbReference type="ARBA" id="ARBA00022448"/>
    </source>
</evidence>
<accession>A0A345SSU8</accession>
<keyword evidence="4 5" id="KW-0732">Signal</keyword>
<evidence type="ECO:0000256" key="2">
    <source>
        <dbReference type="ARBA" id="ARBA00008520"/>
    </source>
</evidence>
<protein>
    <submittedName>
        <fullName evidence="6">Sugar ABC transporter substrate-binding protein</fullName>
    </submittedName>
</protein>
<dbReference type="PANTHER" id="PTHR43649">
    <property type="entry name" value="ARABINOSE-BINDING PROTEIN-RELATED"/>
    <property type="match status" value="1"/>
</dbReference>
<evidence type="ECO:0000313" key="7">
    <source>
        <dbReference type="Proteomes" id="UP000249340"/>
    </source>
</evidence>
<dbReference type="RefSeq" id="WP_111491822.1">
    <property type="nucleotide sequence ID" value="NZ_CP031264.1"/>
</dbReference>
<dbReference type="CDD" id="cd13585">
    <property type="entry name" value="PBP2_TMBP_like"/>
    <property type="match status" value="1"/>
</dbReference>
<dbReference type="KEGG" id="stri:C7M71_004365"/>
<keyword evidence="7" id="KW-1185">Reference proteome</keyword>
<dbReference type="PROSITE" id="PS51257">
    <property type="entry name" value="PROKAR_LIPOPROTEIN"/>
    <property type="match status" value="1"/>
</dbReference>
<dbReference type="EMBL" id="CP031264">
    <property type="protein sequence ID" value="AXI76803.1"/>
    <property type="molecule type" value="Genomic_DNA"/>
</dbReference>
<dbReference type="Proteomes" id="UP000249340">
    <property type="component" value="Chromosome"/>
</dbReference>
<dbReference type="InterPro" id="IPR050490">
    <property type="entry name" value="Bact_solute-bd_prot1"/>
</dbReference>
<reference evidence="7" key="1">
    <citation type="submission" date="2018-07" db="EMBL/GenBank/DDBJ databases">
        <title>Streptacidiphilus bronchialis DSM 106435 chromosome.</title>
        <authorList>
            <person name="Batra D."/>
            <person name="Gulvik C.A."/>
        </authorList>
    </citation>
    <scope>NUCLEOTIDE SEQUENCE [LARGE SCALE GENOMIC DNA]</scope>
    <source>
        <strain evidence="7">DSM 106435</strain>
    </source>
</reference>
<keyword evidence="3" id="KW-0813">Transport</keyword>
<feature type="signal peptide" evidence="5">
    <location>
        <begin position="1"/>
        <end position="26"/>
    </location>
</feature>
<gene>
    <name evidence="6" type="ORF">C7M71_004365</name>
</gene>
<dbReference type="Gene3D" id="3.40.190.10">
    <property type="entry name" value="Periplasmic binding protein-like II"/>
    <property type="match status" value="1"/>
</dbReference>
<dbReference type="Pfam" id="PF13416">
    <property type="entry name" value="SBP_bac_8"/>
    <property type="match status" value="1"/>
</dbReference>
<evidence type="ECO:0000256" key="1">
    <source>
        <dbReference type="ARBA" id="ARBA00004196"/>
    </source>
</evidence>
<proteinExistence type="inferred from homology"/>
<feature type="chain" id="PRO_5016724129" evidence="5">
    <location>
        <begin position="27"/>
        <end position="453"/>
    </location>
</feature>
<dbReference type="InterPro" id="IPR006059">
    <property type="entry name" value="SBP"/>
</dbReference>
<organism evidence="6 7">
    <name type="scientific">Peterkaempfera bronchialis</name>
    <dbReference type="NCBI Taxonomy" id="2126346"/>
    <lineage>
        <taxon>Bacteria</taxon>
        <taxon>Bacillati</taxon>
        <taxon>Actinomycetota</taxon>
        <taxon>Actinomycetes</taxon>
        <taxon>Kitasatosporales</taxon>
        <taxon>Streptomycetaceae</taxon>
        <taxon>Peterkaempfera</taxon>
    </lineage>
</organism>
<comment type="similarity">
    <text evidence="2">Belongs to the bacterial solute-binding protein 1 family.</text>
</comment>
<dbReference type="SUPFAM" id="SSF53850">
    <property type="entry name" value="Periplasmic binding protein-like II"/>
    <property type="match status" value="1"/>
</dbReference>
<evidence type="ECO:0000313" key="6">
    <source>
        <dbReference type="EMBL" id="AXI76803.1"/>
    </source>
</evidence>
<comment type="subcellular location">
    <subcellularLocation>
        <location evidence="1">Cell envelope</location>
    </subcellularLocation>
</comment>
<evidence type="ECO:0000256" key="5">
    <source>
        <dbReference type="SAM" id="SignalP"/>
    </source>
</evidence>
<dbReference type="AlphaFoldDB" id="A0A345SSU8"/>